<dbReference type="Proteomes" id="UP001152024">
    <property type="component" value="Unassembled WGS sequence"/>
</dbReference>
<reference evidence="1" key="1">
    <citation type="submission" date="2022-09" db="EMBL/GenBank/DDBJ databases">
        <title>Fusarium specimens isolated from Avocado Roots.</title>
        <authorList>
            <person name="Stajich J."/>
            <person name="Roper C."/>
            <person name="Heimlech-Rivalta G."/>
        </authorList>
    </citation>
    <scope>NUCLEOTIDE SEQUENCE</scope>
    <source>
        <strain evidence="1">CF00095</strain>
    </source>
</reference>
<evidence type="ECO:0000313" key="1">
    <source>
        <dbReference type="EMBL" id="KAJ4134667.1"/>
    </source>
</evidence>
<name>A0ABQ8RFS3_FUSEQ</name>
<evidence type="ECO:0000313" key="2">
    <source>
        <dbReference type="Proteomes" id="UP001152024"/>
    </source>
</evidence>
<dbReference type="PANTHER" id="PTHR41677:SF1">
    <property type="entry name" value="FE2OG DIOXYGENASE DOMAIN-CONTAINING PROTEIN"/>
    <property type="match status" value="1"/>
</dbReference>
<gene>
    <name evidence="1" type="ORF">NW768_004263</name>
</gene>
<dbReference type="PANTHER" id="PTHR41677">
    <property type="entry name" value="YALI0B19030P"/>
    <property type="match status" value="1"/>
</dbReference>
<dbReference type="EMBL" id="JAOQBH010000006">
    <property type="protein sequence ID" value="KAJ4134667.1"/>
    <property type="molecule type" value="Genomic_DNA"/>
</dbReference>
<proteinExistence type="predicted"/>
<keyword evidence="2" id="KW-1185">Reference proteome</keyword>
<comment type="caution">
    <text evidence="1">The sequence shown here is derived from an EMBL/GenBank/DDBJ whole genome shotgun (WGS) entry which is preliminary data.</text>
</comment>
<sequence>MQDWGYENQGISRIAGSDLFPLFSEAVAKQVGRELLSDDVLKTCQYTSNFTNNQIREYTQKRAPFPHALWKSPEVQNAVSAVAGIGLVHAFGYEIGHMNLFFGDGEDDKDTNNNLGFSWHHDSFPFVCVTMVSDCSDMKGGETAILKSDGEVLKVRGPAVVTAVLLQGRYIKHATLKAIGKERISFITAFRPKSPFVRDELVLTGSRPISNQSELLYDYRTDRAGILEARFHDHTRQLRMKQATSIMSCTQ</sequence>
<protein>
    <recommendedName>
        <fullName evidence="3">Fe2OG dioxygenase domain-containing protein</fullName>
    </recommendedName>
</protein>
<organism evidence="1 2">
    <name type="scientific">Fusarium equiseti</name>
    <name type="common">Fusarium scirpi</name>
    <dbReference type="NCBI Taxonomy" id="61235"/>
    <lineage>
        <taxon>Eukaryota</taxon>
        <taxon>Fungi</taxon>
        <taxon>Dikarya</taxon>
        <taxon>Ascomycota</taxon>
        <taxon>Pezizomycotina</taxon>
        <taxon>Sordariomycetes</taxon>
        <taxon>Hypocreomycetidae</taxon>
        <taxon>Hypocreales</taxon>
        <taxon>Nectriaceae</taxon>
        <taxon>Fusarium</taxon>
        <taxon>Fusarium incarnatum-equiseti species complex</taxon>
    </lineage>
</organism>
<accession>A0ABQ8RFS3</accession>
<evidence type="ECO:0008006" key="3">
    <source>
        <dbReference type="Google" id="ProtNLM"/>
    </source>
</evidence>